<dbReference type="SUPFAM" id="SSF161098">
    <property type="entry name" value="MetI-like"/>
    <property type="match status" value="1"/>
</dbReference>
<keyword evidence="5" id="KW-0813">Transport</keyword>
<dbReference type="GO" id="GO:0005886">
    <property type="term" value="C:plasma membrane"/>
    <property type="evidence" value="ECO:0007669"/>
    <property type="project" value="UniProtKB-SubCell"/>
</dbReference>
<evidence type="ECO:0000313" key="8">
    <source>
        <dbReference type="Proteomes" id="UP000649604"/>
    </source>
</evidence>
<dbReference type="InterPro" id="IPR052730">
    <property type="entry name" value="Sugar_ABC_transporter"/>
</dbReference>
<evidence type="ECO:0000259" key="6">
    <source>
        <dbReference type="PROSITE" id="PS50928"/>
    </source>
</evidence>
<dbReference type="InterPro" id="IPR035906">
    <property type="entry name" value="MetI-like_sf"/>
</dbReference>
<accession>A0A9D5Q6Q5</accession>
<feature type="transmembrane region" description="Helical" evidence="5">
    <location>
        <begin position="231"/>
        <end position="249"/>
    </location>
</feature>
<feature type="transmembrane region" description="Helical" evidence="5">
    <location>
        <begin position="134"/>
        <end position="156"/>
    </location>
</feature>
<dbReference type="Pfam" id="PF00528">
    <property type="entry name" value="BPD_transp_1"/>
    <property type="match status" value="1"/>
</dbReference>
<evidence type="ECO:0000313" key="7">
    <source>
        <dbReference type="EMBL" id="MBD3325156.1"/>
    </source>
</evidence>
<evidence type="ECO:0000256" key="4">
    <source>
        <dbReference type="ARBA" id="ARBA00023136"/>
    </source>
</evidence>
<keyword evidence="3 5" id="KW-1133">Transmembrane helix</keyword>
<dbReference type="PANTHER" id="PTHR43759:SF1">
    <property type="entry name" value="GLUCOSE IMPORT SYSTEM PERMEASE PROTEIN GLCT"/>
    <property type="match status" value="1"/>
</dbReference>
<dbReference type="InterPro" id="IPR000515">
    <property type="entry name" value="MetI-like"/>
</dbReference>
<feature type="transmembrane region" description="Helical" evidence="5">
    <location>
        <begin position="291"/>
        <end position="311"/>
    </location>
</feature>
<comment type="caution">
    <text evidence="7">The sequence shown here is derived from an EMBL/GenBank/DDBJ whole genome shotgun (WGS) entry which is preliminary data.</text>
</comment>
<evidence type="ECO:0000256" key="1">
    <source>
        <dbReference type="ARBA" id="ARBA00004141"/>
    </source>
</evidence>
<feature type="domain" description="ABC transmembrane type-1" evidence="6">
    <location>
        <begin position="97"/>
        <end position="308"/>
    </location>
</feature>
<dbReference type="Gene3D" id="1.10.3720.10">
    <property type="entry name" value="MetI-like"/>
    <property type="match status" value="1"/>
</dbReference>
<organism evidence="7 8">
    <name type="scientific">candidate division KSB3 bacterium</name>
    <dbReference type="NCBI Taxonomy" id="2044937"/>
    <lineage>
        <taxon>Bacteria</taxon>
        <taxon>candidate division KSB3</taxon>
    </lineage>
</organism>
<feature type="transmembrane region" description="Helical" evidence="5">
    <location>
        <begin position="99"/>
        <end position="122"/>
    </location>
</feature>
<feature type="transmembrane region" description="Helical" evidence="5">
    <location>
        <begin position="42"/>
        <end position="64"/>
    </location>
</feature>
<reference evidence="7" key="1">
    <citation type="submission" date="2019-11" db="EMBL/GenBank/DDBJ databases">
        <title>Microbial mats filling the niche in hypersaline microbial mats.</title>
        <authorList>
            <person name="Wong H.L."/>
            <person name="Macleod F.I."/>
            <person name="White R.A. III"/>
            <person name="Burns B.P."/>
        </authorList>
    </citation>
    <scope>NUCLEOTIDE SEQUENCE</scope>
    <source>
        <strain evidence="7">Rbin_158</strain>
    </source>
</reference>
<dbReference type="PANTHER" id="PTHR43759">
    <property type="entry name" value="TREHALOSE TRANSPORT SYSTEM PERMEASE PROTEIN SUGA"/>
    <property type="match status" value="1"/>
</dbReference>
<evidence type="ECO:0000256" key="5">
    <source>
        <dbReference type="RuleBase" id="RU363032"/>
    </source>
</evidence>
<dbReference type="AlphaFoldDB" id="A0A9D5Q6Q5"/>
<proteinExistence type="inferred from homology"/>
<dbReference type="EMBL" id="WJJP01000364">
    <property type="protein sequence ID" value="MBD3325156.1"/>
    <property type="molecule type" value="Genomic_DNA"/>
</dbReference>
<keyword evidence="4 5" id="KW-0472">Membrane</keyword>
<feature type="transmembrane region" description="Helical" evidence="5">
    <location>
        <begin position="191"/>
        <end position="210"/>
    </location>
</feature>
<dbReference type="Proteomes" id="UP000649604">
    <property type="component" value="Unassembled WGS sequence"/>
</dbReference>
<dbReference type="PROSITE" id="PS50928">
    <property type="entry name" value="ABC_TM1"/>
    <property type="match status" value="1"/>
</dbReference>
<gene>
    <name evidence="7" type="ORF">GF339_11265</name>
</gene>
<protein>
    <submittedName>
        <fullName evidence="7">ABC transporter permease subunit</fullName>
    </submittedName>
</protein>
<comment type="similarity">
    <text evidence="5">Belongs to the binding-protein-dependent transport system permease family.</text>
</comment>
<sequence>MDYLILGLPLSRWLVLAFGVAIIIVILRQLPSQFTEKHIKIFLLAPTVVWIVGMVIFPLLYALYISFLNKGAGITTSFAGLSNYTRLFKDYKFWASVRFTALFVAIAVTVELGLGFLLALLVNEEIRGKKLFRLMFLLPLFTPPVALGFLAFTMVYESGPLNALLSLFGVGPLAWTADPAVAPFTIILLDIWEWTPFCFLVILAGLQLVPEDLIEAAYMDTKSSFQVFRHVTFPFVRPAFLTAMMLRLIEALKLFDVPYALTYGGPGLATESYSILTYKTALKHFTLGRGAALAFLFLIAILILFSVLFRISRFSQVYE</sequence>
<comment type="subcellular location">
    <subcellularLocation>
        <location evidence="5">Cell membrane</location>
        <topology evidence="5">Multi-pass membrane protein</topology>
    </subcellularLocation>
    <subcellularLocation>
        <location evidence="1">Membrane</location>
        <topology evidence="1">Multi-pass membrane protein</topology>
    </subcellularLocation>
</comment>
<feature type="transmembrane region" description="Helical" evidence="5">
    <location>
        <begin position="12"/>
        <end position="30"/>
    </location>
</feature>
<keyword evidence="2 5" id="KW-0812">Transmembrane</keyword>
<evidence type="ECO:0000256" key="3">
    <source>
        <dbReference type="ARBA" id="ARBA00022989"/>
    </source>
</evidence>
<name>A0A9D5Q6Q5_9BACT</name>
<evidence type="ECO:0000256" key="2">
    <source>
        <dbReference type="ARBA" id="ARBA00022692"/>
    </source>
</evidence>
<dbReference type="CDD" id="cd06261">
    <property type="entry name" value="TM_PBP2"/>
    <property type="match status" value="1"/>
</dbReference>
<dbReference type="GO" id="GO:0055085">
    <property type="term" value="P:transmembrane transport"/>
    <property type="evidence" value="ECO:0007669"/>
    <property type="project" value="InterPro"/>
</dbReference>